<dbReference type="AlphaFoldDB" id="A0A2G9HS23"/>
<proteinExistence type="predicted"/>
<dbReference type="PANTHER" id="PTHR34948">
    <property type="entry name" value="OS08G0299200 PROTEIN"/>
    <property type="match status" value="1"/>
</dbReference>
<dbReference type="PROSITE" id="PS51707">
    <property type="entry name" value="CYTH"/>
    <property type="match status" value="1"/>
</dbReference>
<name>A0A2G9HS23_9LAMI</name>
<dbReference type="OrthoDB" id="2160189at2759"/>
<dbReference type="STRING" id="429701.A0A2G9HS23"/>
<evidence type="ECO:0000313" key="3">
    <source>
        <dbReference type="Proteomes" id="UP000231279"/>
    </source>
</evidence>
<organism evidence="2 3">
    <name type="scientific">Handroanthus impetiginosus</name>
    <dbReference type="NCBI Taxonomy" id="429701"/>
    <lineage>
        <taxon>Eukaryota</taxon>
        <taxon>Viridiplantae</taxon>
        <taxon>Streptophyta</taxon>
        <taxon>Embryophyta</taxon>
        <taxon>Tracheophyta</taxon>
        <taxon>Spermatophyta</taxon>
        <taxon>Magnoliopsida</taxon>
        <taxon>eudicotyledons</taxon>
        <taxon>Gunneridae</taxon>
        <taxon>Pentapetalae</taxon>
        <taxon>asterids</taxon>
        <taxon>lamiids</taxon>
        <taxon>Lamiales</taxon>
        <taxon>Bignoniaceae</taxon>
        <taxon>Crescentiina</taxon>
        <taxon>Tabebuia alliance</taxon>
        <taxon>Handroanthus</taxon>
    </lineage>
</organism>
<dbReference type="PANTHER" id="PTHR34948:SF2">
    <property type="entry name" value="TRIPHOSPHATE TUNNEL METALLOENZYME 3"/>
    <property type="match status" value="1"/>
</dbReference>
<dbReference type="SMART" id="SM01118">
    <property type="entry name" value="CYTH"/>
    <property type="match status" value="1"/>
</dbReference>
<dbReference type="GO" id="GO:0050355">
    <property type="term" value="F:inorganic triphosphate phosphatase activity"/>
    <property type="evidence" value="ECO:0007669"/>
    <property type="project" value="UniProtKB-EC"/>
</dbReference>
<evidence type="ECO:0000259" key="1">
    <source>
        <dbReference type="PROSITE" id="PS51707"/>
    </source>
</evidence>
<dbReference type="EMBL" id="NKXS01001142">
    <property type="protein sequence ID" value="PIN20329.1"/>
    <property type="molecule type" value="Genomic_DNA"/>
</dbReference>
<dbReference type="Pfam" id="PF01928">
    <property type="entry name" value="CYTH"/>
    <property type="match status" value="1"/>
</dbReference>
<evidence type="ECO:0000313" key="2">
    <source>
        <dbReference type="EMBL" id="PIN20329.1"/>
    </source>
</evidence>
<dbReference type="CDD" id="cd07374">
    <property type="entry name" value="CYTH-like_Pase"/>
    <property type="match status" value="1"/>
</dbReference>
<keyword evidence="3" id="KW-1185">Reference proteome</keyword>
<keyword evidence="2" id="KW-0378">Hydrolase</keyword>
<comment type="caution">
    <text evidence="2">The sequence shown here is derived from an EMBL/GenBank/DDBJ whole genome shotgun (WGS) entry which is preliminary data.</text>
</comment>
<gene>
    <name evidence="2" type="ORF">CDL12_07009</name>
</gene>
<reference evidence="3" key="1">
    <citation type="journal article" date="2018" name="Gigascience">
        <title>Genome assembly of the Pink Ipe (Handroanthus impetiginosus, Bignoniaceae), a highly valued, ecologically keystone Neotropical timber forest tree.</title>
        <authorList>
            <person name="Silva-Junior O.B."/>
            <person name="Grattapaglia D."/>
            <person name="Novaes E."/>
            <person name="Collevatti R.G."/>
        </authorList>
    </citation>
    <scope>NUCLEOTIDE SEQUENCE [LARGE SCALE GENOMIC DNA]</scope>
    <source>
        <strain evidence="3">cv. UFG-1</strain>
    </source>
</reference>
<dbReference type="InterPro" id="IPR033469">
    <property type="entry name" value="CYTH-like_dom_sf"/>
</dbReference>
<dbReference type="EC" id="3.6.1.25" evidence="2"/>
<feature type="domain" description="CYTH" evidence="1">
    <location>
        <begin position="1"/>
        <end position="198"/>
    </location>
</feature>
<protein>
    <submittedName>
        <fullName evidence="2">Triphosphatase</fullName>
        <ecNumber evidence="2">3.6.1.25</ecNumber>
    </submittedName>
</protein>
<sequence>MEVEVKLRLPNKESHQKLLSLLSPFHIITHHQHNTFFDGSASELSSRRGVLRLRFYEDTNLPKCSVSLKAKQAIANGISRVEGDGEELDPAIGKACFEDAQKLMDVDSRVLRRARDEFGVKGFVGLGGFRNVRSVYEWNGVKLEVDEVKYDFGHLFEVECQSVEPERVKGMIEEFFQQNGIEYSDSVMSKFAILRSGKLPS</sequence>
<dbReference type="Proteomes" id="UP000231279">
    <property type="component" value="Unassembled WGS sequence"/>
</dbReference>
<dbReference type="SUPFAM" id="SSF55154">
    <property type="entry name" value="CYTH-like phosphatases"/>
    <property type="match status" value="1"/>
</dbReference>
<accession>A0A2G9HS23</accession>
<dbReference type="InterPro" id="IPR023577">
    <property type="entry name" value="CYTH_domain"/>
</dbReference>
<dbReference type="Gene3D" id="2.40.320.10">
    <property type="entry name" value="Hypothetical Protein Pfu-838710-001"/>
    <property type="match status" value="1"/>
</dbReference>